<feature type="coiled-coil region" evidence="1">
    <location>
        <begin position="254"/>
        <end position="281"/>
    </location>
</feature>
<evidence type="ECO:0000256" key="1">
    <source>
        <dbReference type="SAM" id="Coils"/>
    </source>
</evidence>
<organism evidence="3 4">
    <name type="scientific">Littorina saxatilis</name>
    <dbReference type="NCBI Taxonomy" id="31220"/>
    <lineage>
        <taxon>Eukaryota</taxon>
        <taxon>Metazoa</taxon>
        <taxon>Spiralia</taxon>
        <taxon>Lophotrochozoa</taxon>
        <taxon>Mollusca</taxon>
        <taxon>Gastropoda</taxon>
        <taxon>Caenogastropoda</taxon>
        <taxon>Littorinimorpha</taxon>
        <taxon>Littorinoidea</taxon>
        <taxon>Littorinidae</taxon>
        <taxon>Littorina</taxon>
    </lineage>
</organism>
<reference evidence="3 4" key="1">
    <citation type="submission" date="2024-02" db="EMBL/GenBank/DDBJ databases">
        <title>Chromosome-scale genome assembly of the rough periwinkle Littorina saxatilis.</title>
        <authorList>
            <person name="De Jode A."/>
            <person name="Faria R."/>
            <person name="Formenti G."/>
            <person name="Sims Y."/>
            <person name="Smith T.P."/>
            <person name="Tracey A."/>
            <person name="Wood J.M.D."/>
            <person name="Zagrodzka Z.B."/>
            <person name="Johannesson K."/>
            <person name="Butlin R.K."/>
            <person name="Leder E.H."/>
        </authorList>
    </citation>
    <scope>NUCLEOTIDE SEQUENCE [LARGE SCALE GENOMIC DNA]</scope>
    <source>
        <strain evidence="3">Snail1</strain>
        <tissue evidence="3">Muscle</tissue>
    </source>
</reference>
<dbReference type="Proteomes" id="UP001374579">
    <property type="component" value="Unassembled WGS sequence"/>
</dbReference>
<proteinExistence type="predicted"/>
<sequence length="378" mass="42566">MWAQGAAPLNSSLSHTASDAPAPYLANHDPLQQVNHDQLLLLLQEKDAEARIYKEKYLQAMRTSPETWPVQETAMRNVPEGDESLENGRPQIDDSLEGGRQRIDESLGEAGSQQISAESIASSSVPAPQPVMVRPDIRMILHDTVGRRVEQTPPESVPWEISGGALGHDAWSSPMMVWSDSHVIDTQTMDPREERKIFLQTVSDYQSQTKEQGEKLKQIRAQNYTLLLQLQAAKMEAERMKRGHDWYKAERGEKQRLTDEVKKKDDTIRKLTEELQQLKNQQTPIRAGVKRGRFFMSRASTLECVTCGKVFSSQDEARTSVCAHHPKPACGLPNKMVAELHEAFPDGKLKHRYWPCCKAIANCTPPPCYRGPHVLTVV</sequence>
<dbReference type="AlphaFoldDB" id="A0AAN9BCJ1"/>
<keyword evidence="1" id="KW-0175">Coiled coil</keyword>
<feature type="region of interest" description="Disordered" evidence="2">
    <location>
        <begin position="107"/>
        <end position="129"/>
    </location>
</feature>
<accession>A0AAN9BCJ1</accession>
<keyword evidence="4" id="KW-1185">Reference proteome</keyword>
<gene>
    <name evidence="3" type="ORF">V1264_023844</name>
</gene>
<feature type="compositionally biased region" description="Low complexity" evidence="2">
    <location>
        <begin position="112"/>
        <end position="124"/>
    </location>
</feature>
<evidence type="ECO:0000256" key="2">
    <source>
        <dbReference type="SAM" id="MobiDB-lite"/>
    </source>
</evidence>
<protein>
    <submittedName>
        <fullName evidence="3">Uncharacterized protein</fullName>
    </submittedName>
</protein>
<evidence type="ECO:0000313" key="4">
    <source>
        <dbReference type="Proteomes" id="UP001374579"/>
    </source>
</evidence>
<dbReference type="EMBL" id="JBAMIC010000011">
    <property type="protein sequence ID" value="KAK7100990.1"/>
    <property type="molecule type" value="Genomic_DNA"/>
</dbReference>
<comment type="caution">
    <text evidence="3">The sequence shown here is derived from an EMBL/GenBank/DDBJ whole genome shotgun (WGS) entry which is preliminary data.</text>
</comment>
<name>A0AAN9BCJ1_9CAEN</name>
<evidence type="ECO:0000313" key="3">
    <source>
        <dbReference type="EMBL" id="KAK7100990.1"/>
    </source>
</evidence>